<feature type="compositionally biased region" description="Low complexity" evidence="1">
    <location>
        <begin position="332"/>
        <end position="343"/>
    </location>
</feature>
<feature type="compositionally biased region" description="Low complexity" evidence="1">
    <location>
        <begin position="428"/>
        <end position="446"/>
    </location>
</feature>
<organism evidence="2 3">
    <name type="scientific">Cercophora newfieldiana</name>
    <dbReference type="NCBI Taxonomy" id="92897"/>
    <lineage>
        <taxon>Eukaryota</taxon>
        <taxon>Fungi</taxon>
        <taxon>Dikarya</taxon>
        <taxon>Ascomycota</taxon>
        <taxon>Pezizomycotina</taxon>
        <taxon>Sordariomycetes</taxon>
        <taxon>Sordariomycetidae</taxon>
        <taxon>Sordariales</taxon>
        <taxon>Lasiosphaeriaceae</taxon>
        <taxon>Cercophora</taxon>
    </lineage>
</organism>
<reference evidence="2" key="1">
    <citation type="submission" date="2023-06" db="EMBL/GenBank/DDBJ databases">
        <title>Genome-scale phylogeny and comparative genomics of the fungal order Sordariales.</title>
        <authorList>
            <consortium name="Lawrence Berkeley National Laboratory"/>
            <person name="Hensen N."/>
            <person name="Bonometti L."/>
            <person name="Westerberg I."/>
            <person name="Brannstrom I.O."/>
            <person name="Guillou S."/>
            <person name="Cros-Aarteil S."/>
            <person name="Calhoun S."/>
            <person name="Haridas S."/>
            <person name="Kuo A."/>
            <person name="Mondo S."/>
            <person name="Pangilinan J."/>
            <person name="Riley R."/>
            <person name="Labutti K."/>
            <person name="Andreopoulos B."/>
            <person name="Lipzen A."/>
            <person name="Chen C."/>
            <person name="Yanf M."/>
            <person name="Daum C."/>
            <person name="Ng V."/>
            <person name="Clum A."/>
            <person name="Steindorff A."/>
            <person name="Ohm R."/>
            <person name="Martin F."/>
            <person name="Silar P."/>
            <person name="Natvig D."/>
            <person name="Lalanne C."/>
            <person name="Gautier V."/>
            <person name="Ament-Velasquez S.L."/>
            <person name="Kruys A."/>
            <person name="Hutchinson M.I."/>
            <person name="Powell A.J."/>
            <person name="Barry K."/>
            <person name="Miller A.N."/>
            <person name="Grigoriev I.V."/>
            <person name="Debuchy R."/>
            <person name="Gladieux P."/>
            <person name="Thoren M.H."/>
            <person name="Johannesson H."/>
        </authorList>
    </citation>
    <scope>NUCLEOTIDE SEQUENCE</scope>
    <source>
        <strain evidence="2">SMH2532-1</strain>
    </source>
</reference>
<evidence type="ECO:0000313" key="3">
    <source>
        <dbReference type="Proteomes" id="UP001174936"/>
    </source>
</evidence>
<sequence length="589" mass="63499">MPRIFARTPLASPDMGSSPMMGSGSVSGPAPMANIAMGGMNGNGASGMKSSPVTYIPPLCDGACGTLPRSQQGVMGMLRREMMEMVGMMPGMGWAAMRQCMGMRMGMGMGMSIGDVRDVMMHGMLACMEMGMMMAGLPICLMMPGMVSMMWMACCALVVIGMCRMINGREQMCQCSEGAGQEVEDEKWMFVGGMGMSSRRCHRVTLPMMSRLFNRPMTCICMPTYGLPFDMVMMMLQRCLAMPTQAHRNLYAQMRCALLDDSMHRCVVLCHNHSATTVSHVVSQLCADLPMEKLRKLEIYTFGSAAPEFMMPLGESNLEMDAPLNPSQQQHPADMMSSPSSSSADRKTIHIEHFAMAHDPFAQAGILRSVRRDMDGRTCGGVFIMTPSPAPAKQQSSRQMMTMNHMMTGTTMEDYLCALFPSQMMSLMTPSSSSSSTSPPQATATPRSMLEHTMHIDRDCAEKREITAMTNYHAASSHSHGRTGGKGAKRLSWTGLAAASSSGNGNGSAQKGMNGVSAGMMGLEMARKGCKDCNGHKGREVSWLVRYVGGMGMGMGIGVMNGSMGMEGKGGAPGMEMGMGRERREGSAQ</sequence>
<feature type="region of interest" description="Disordered" evidence="1">
    <location>
        <begin position="428"/>
        <end position="448"/>
    </location>
</feature>
<keyword evidence="3" id="KW-1185">Reference proteome</keyword>
<dbReference type="EMBL" id="JAULSV010000005">
    <property type="protein sequence ID" value="KAK0644177.1"/>
    <property type="molecule type" value="Genomic_DNA"/>
</dbReference>
<dbReference type="AlphaFoldDB" id="A0AA39Y1B2"/>
<evidence type="ECO:0000256" key="1">
    <source>
        <dbReference type="SAM" id="MobiDB-lite"/>
    </source>
</evidence>
<accession>A0AA39Y1B2</accession>
<dbReference type="PANTHER" id="PTHR42044:SF2">
    <property type="entry name" value="DUF676 DOMAIN-CONTAINING PROTEIN"/>
    <property type="match status" value="1"/>
</dbReference>
<protein>
    <submittedName>
        <fullName evidence="2">Uncharacterized protein</fullName>
    </submittedName>
</protein>
<evidence type="ECO:0000313" key="2">
    <source>
        <dbReference type="EMBL" id="KAK0644177.1"/>
    </source>
</evidence>
<dbReference type="Proteomes" id="UP001174936">
    <property type="component" value="Unassembled WGS sequence"/>
</dbReference>
<gene>
    <name evidence="2" type="ORF">B0T16DRAFT_417260</name>
</gene>
<feature type="region of interest" description="Disordered" evidence="1">
    <location>
        <begin position="323"/>
        <end position="343"/>
    </location>
</feature>
<feature type="compositionally biased region" description="Low complexity" evidence="1">
    <location>
        <begin position="11"/>
        <end position="26"/>
    </location>
</feature>
<feature type="region of interest" description="Disordered" evidence="1">
    <location>
        <begin position="1"/>
        <end position="26"/>
    </location>
</feature>
<dbReference type="PANTHER" id="PTHR42044">
    <property type="entry name" value="DUF676 DOMAIN-CONTAINING PROTEIN-RELATED"/>
    <property type="match status" value="1"/>
</dbReference>
<name>A0AA39Y1B2_9PEZI</name>
<comment type="caution">
    <text evidence="2">The sequence shown here is derived from an EMBL/GenBank/DDBJ whole genome shotgun (WGS) entry which is preliminary data.</text>
</comment>
<proteinExistence type="predicted"/>